<evidence type="ECO:0000259" key="2">
    <source>
        <dbReference type="Pfam" id="PF00078"/>
    </source>
</evidence>
<dbReference type="InterPro" id="IPR043502">
    <property type="entry name" value="DNA/RNA_pol_sf"/>
</dbReference>
<evidence type="ECO:0000313" key="5">
    <source>
        <dbReference type="EMBL" id="KAA3483795.1"/>
    </source>
</evidence>
<organism evidence="5 6">
    <name type="scientific">Gossypium australe</name>
    <dbReference type="NCBI Taxonomy" id="47621"/>
    <lineage>
        <taxon>Eukaryota</taxon>
        <taxon>Viridiplantae</taxon>
        <taxon>Streptophyta</taxon>
        <taxon>Embryophyta</taxon>
        <taxon>Tracheophyta</taxon>
        <taxon>Spermatophyta</taxon>
        <taxon>Magnoliopsida</taxon>
        <taxon>eudicotyledons</taxon>
        <taxon>Gunneridae</taxon>
        <taxon>Pentapetalae</taxon>
        <taxon>rosids</taxon>
        <taxon>malvids</taxon>
        <taxon>Malvales</taxon>
        <taxon>Malvaceae</taxon>
        <taxon>Malvoideae</taxon>
        <taxon>Gossypium</taxon>
    </lineage>
</organism>
<dbReference type="OrthoDB" id="6757706at2759"/>
<dbReference type="Pfam" id="PF00078">
    <property type="entry name" value="RVT_1"/>
    <property type="match status" value="1"/>
</dbReference>
<dbReference type="Pfam" id="PF24626">
    <property type="entry name" value="SH3_Tf2-1"/>
    <property type="match status" value="1"/>
</dbReference>
<dbReference type="InterPro" id="IPR056924">
    <property type="entry name" value="SH3_Tf2-1"/>
</dbReference>
<evidence type="ECO:0000259" key="3">
    <source>
        <dbReference type="Pfam" id="PF17919"/>
    </source>
</evidence>
<dbReference type="SUPFAM" id="SSF56672">
    <property type="entry name" value="DNA/RNA polymerases"/>
    <property type="match status" value="1"/>
</dbReference>
<dbReference type="InterPro" id="IPR043128">
    <property type="entry name" value="Rev_trsase/Diguanyl_cyclase"/>
</dbReference>
<keyword evidence="6" id="KW-1185">Reference proteome</keyword>
<dbReference type="PANTHER" id="PTHR37984:SF5">
    <property type="entry name" value="PROTEIN NYNRIN-LIKE"/>
    <property type="match status" value="1"/>
</dbReference>
<keyword evidence="1" id="KW-0511">Multifunctional enzyme</keyword>
<evidence type="ECO:0000313" key="6">
    <source>
        <dbReference type="Proteomes" id="UP000325315"/>
    </source>
</evidence>
<accession>A0A5B6WS97</accession>
<proteinExistence type="predicted"/>
<dbReference type="InterPro" id="IPR041577">
    <property type="entry name" value="RT_RNaseH_2"/>
</dbReference>
<evidence type="ECO:0000259" key="4">
    <source>
        <dbReference type="Pfam" id="PF24626"/>
    </source>
</evidence>
<feature type="domain" description="Reverse transcriptase/retrotransposon-derived protein RNase H-like" evidence="3">
    <location>
        <begin position="80"/>
        <end position="149"/>
    </location>
</feature>
<evidence type="ECO:0000256" key="1">
    <source>
        <dbReference type="ARBA" id="ARBA00023268"/>
    </source>
</evidence>
<name>A0A5B6WS97_9ROSI</name>
<protein>
    <submittedName>
        <fullName evidence="5">DNA/RNA polymerases superfamily protein</fullName>
    </submittedName>
</protein>
<dbReference type="SUPFAM" id="SSF53098">
    <property type="entry name" value="Ribonuclease H-like"/>
    <property type="match status" value="1"/>
</dbReference>
<feature type="domain" description="Tf2-1-like SH3-like" evidence="4">
    <location>
        <begin position="320"/>
        <end position="376"/>
    </location>
</feature>
<dbReference type="EMBL" id="SMMG02000002">
    <property type="protein sequence ID" value="KAA3483795.1"/>
    <property type="molecule type" value="Genomic_DNA"/>
</dbReference>
<dbReference type="InterPro" id="IPR050951">
    <property type="entry name" value="Retrovirus_Pol_polyprotein"/>
</dbReference>
<dbReference type="InterPro" id="IPR012337">
    <property type="entry name" value="RNaseH-like_sf"/>
</dbReference>
<dbReference type="GO" id="GO:0003824">
    <property type="term" value="F:catalytic activity"/>
    <property type="evidence" value="ECO:0007669"/>
    <property type="project" value="UniProtKB-KW"/>
</dbReference>
<reference evidence="6" key="1">
    <citation type="journal article" date="2019" name="Plant Biotechnol. J.">
        <title>Genome sequencing of the Australian wild diploid species Gossypium australe highlights disease resistance and delayed gland morphogenesis.</title>
        <authorList>
            <person name="Cai Y."/>
            <person name="Cai X."/>
            <person name="Wang Q."/>
            <person name="Wang P."/>
            <person name="Zhang Y."/>
            <person name="Cai C."/>
            <person name="Xu Y."/>
            <person name="Wang K."/>
            <person name="Zhou Z."/>
            <person name="Wang C."/>
            <person name="Geng S."/>
            <person name="Li B."/>
            <person name="Dong Q."/>
            <person name="Hou Y."/>
            <person name="Wang H."/>
            <person name="Ai P."/>
            <person name="Liu Z."/>
            <person name="Yi F."/>
            <person name="Sun M."/>
            <person name="An G."/>
            <person name="Cheng J."/>
            <person name="Zhang Y."/>
            <person name="Shi Q."/>
            <person name="Xie Y."/>
            <person name="Shi X."/>
            <person name="Chang Y."/>
            <person name="Huang F."/>
            <person name="Chen Y."/>
            <person name="Hong S."/>
            <person name="Mi L."/>
            <person name="Sun Q."/>
            <person name="Zhang L."/>
            <person name="Zhou B."/>
            <person name="Peng R."/>
            <person name="Zhang X."/>
            <person name="Liu F."/>
        </authorList>
    </citation>
    <scope>NUCLEOTIDE SEQUENCE [LARGE SCALE GENOMIC DNA]</scope>
    <source>
        <strain evidence="6">cv. PA1801</strain>
    </source>
</reference>
<dbReference type="InterPro" id="IPR000477">
    <property type="entry name" value="RT_dom"/>
</dbReference>
<dbReference type="Proteomes" id="UP000325315">
    <property type="component" value="Unassembled WGS sequence"/>
</dbReference>
<sequence>MVFIDDISVYSRSEDEHDEHLRVLLQVLWEKQLYVKLSKYEFWLREVVFLGHVISVEGLASYYRRFVDGFSSIVSSLTKLLQKNTAFEWTVESDASYMGLGCVLMQEGRIVAYASRYLSPHEYNYPTYHLELAAIFFVLKIWHHYLYGCLCIPEDEDLRSLILTKAHSSPYAMHPGRNKMYQDVQIPQWKWERITIDFVSGLPLTPTSKDSIQVIVDIFTKYCTKLWDDKLHFSSAYHPQSDEQSERVIQMEPFEALYGRRRRTPLCWSDMEEKRSLGPELVREIEDKARLVCDRLKTTSDRQKSYVDLRRRDIKYQVRDKVFLRVYLWKKVLRFGRKGKLSPRFIGPYEVAERIGPVAYHLLLPPELDRIHYVFHEIEIRCDISYEEESVAILDHEVKVLCKKMVPLVKVLWRNHKTEEAT</sequence>
<dbReference type="Pfam" id="PF17919">
    <property type="entry name" value="RT_RNaseH_2"/>
    <property type="match status" value="1"/>
</dbReference>
<comment type="caution">
    <text evidence="5">The sequence shown here is derived from an EMBL/GenBank/DDBJ whole genome shotgun (WGS) entry which is preliminary data.</text>
</comment>
<dbReference type="Gene3D" id="3.30.70.270">
    <property type="match status" value="2"/>
</dbReference>
<gene>
    <name evidence="5" type="ORF">EPI10_005935</name>
</gene>
<dbReference type="AlphaFoldDB" id="A0A5B6WS97"/>
<feature type="domain" description="Reverse transcriptase" evidence="2">
    <location>
        <begin position="2"/>
        <end position="54"/>
    </location>
</feature>
<dbReference type="PANTHER" id="PTHR37984">
    <property type="entry name" value="PROTEIN CBG26694"/>
    <property type="match status" value="1"/>
</dbReference>